<gene>
    <name evidence="1" type="ORF">GNZ12_26010</name>
</gene>
<protein>
    <submittedName>
        <fullName evidence="1">Uncharacterized protein</fullName>
    </submittedName>
</protein>
<evidence type="ECO:0000313" key="2">
    <source>
        <dbReference type="Proteomes" id="UP000652198"/>
    </source>
</evidence>
<dbReference type="EMBL" id="WOEY01000101">
    <property type="protein sequence ID" value="NPT44708.1"/>
    <property type="molecule type" value="Genomic_DNA"/>
</dbReference>
<name>A0ABX2BXQ6_9BURK</name>
<proteinExistence type="predicted"/>
<keyword evidence="2" id="KW-1185">Reference proteome</keyword>
<reference evidence="1 2" key="1">
    <citation type="submission" date="2019-11" db="EMBL/GenBank/DDBJ databases">
        <title>Metabolism of dissolved organic matter in forest soils.</title>
        <authorList>
            <person name="Cyle K.T."/>
            <person name="Wilhelm R.C."/>
            <person name="Martinez C.E."/>
        </authorList>
    </citation>
    <scope>NUCLEOTIDE SEQUENCE [LARGE SCALE GENOMIC DNA]</scope>
    <source>
        <strain evidence="1 2">1N</strain>
    </source>
</reference>
<dbReference type="RefSeq" id="WP_172315072.1">
    <property type="nucleotide sequence ID" value="NZ_WOEY01000101.1"/>
</dbReference>
<sequence length="308" mass="34746">MFLEPRTGLGRSYVHAGAQQLEIADVATYADDKDSGGYLHAHPTDSVLRSRTAEVAQQFAQTVKRTPYGSYPSSKDFQRLGLVVRSPHASRFTGMVRTTSFAEIPFEFAALVRLLKWTLRAIDNAPLSENRGITCAAFVSICHQVARMFIFFDAVGLTWQPEKIRTCLQTLNGLVESKTSLRAALEKIGEDPTRNNKPIYRDQAYRENSNRKLTTASKRELDSKRANVDYTSVPDEALKRLKRRAPSSEIEGHWLVIQTEWLGIHAASTKLLQDILGDFFFDAKYVSSPILSQRVQNIGWRTVPFDAY</sequence>
<dbReference type="Proteomes" id="UP000652198">
    <property type="component" value="Unassembled WGS sequence"/>
</dbReference>
<organism evidence="1 2">
    <name type="scientific">Paraburkholderia solitsugae</name>
    <dbReference type="NCBI Taxonomy" id="2675748"/>
    <lineage>
        <taxon>Bacteria</taxon>
        <taxon>Pseudomonadati</taxon>
        <taxon>Pseudomonadota</taxon>
        <taxon>Betaproteobacteria</taxon>
        <taxon>Burkholderiales</taxon>
        <taxon>Burkholderiaceae</taxon>
        <taxon>Paraburkholderia</taxon>
    </lineage>
</organism>
<evidence type="ECO:0000313" key="1">
    <source>
        <dbReference type="EMBL" id="NPT44708.1"/>
    </source>
</evidence>
<accession>A0ABX2BXQ6</accession>
<comment type="caution">
    <text evidence="1">The sequence shown here is derived from an EMBL/GenBank/DDBJ whole genome shotgun (WGS) entry which is preliminary data.</text>
</comment>